<evidence type="ECO:0000313" key="9">
    <source>
        <dbReference type="Proteomes" id="UP000670475"/>
    </source>
</evidence>
<keyword evidence="9" id="KW-1185">Reference proteome</keyword>
<proteinExistence type="predicted"/>
<evidence type="ECO:0000256" key="4">
    <source>
        <dbReference type="ARBA" id="ARBA00022989"/>
    </source>
</evidence>
<comment type="subcellular location">
    <subcellularLocation>
        <location evidence="1">Cell membrane</location>
        <topology evidence="1">Multi-pass membrane protein</topology>
    </subcellularLocation>
</comment>
<evidence type="ECO:0000256" key="1">
    <source>
        <dbReference type="ARBA" id="ARBA00004651"/>
    </source>
</evidence>
<feature type="transmembrane region" description="Helical" evidence="7">
    <location>
        <begin position="280"/>
        <end position="302"/>
    </location>
</feature>
<keyword evidence="5 7" id="KW-0472">Membrane</keyword>
<dbReference type="PIRSF" id="PIRSF006060">
    <property type="entry name" value="AA_transporter"/>
    <property type="match status" value="1"/>
</dbReference>
<keyword evidence="3 7" id="KW-0812">Transmembrane</keyword>
<dbReference type="RefSeq" id="WP_209340036.1">
    <property type="nucleotide sequence ID" value="NZ_JAGIQL010000038.1"/>
</dbReference>
<evidence type="ECO:0000256" key="7">
    <source>
        <dbReference type="SAM" id="Phobius"/>
    </source>
</evidence>
<evidence type="ECO:0000256" key="6">
    <source>
        <dbReference type="SAM" id="MobiDB-lite"/>
    </source>
</evidence>
<dbReference type="EMBL" id="JAGIQL010000038">
    <property type="protein sequence ID" value="MBP0458271.1"/>
    <property type="molecule type" value="Genomic_DNA"/>
</dbReference>
<keyword evidence="4 7" id="KW-1133">Transmembrane helix</keyword>
<evidence type="ECO:0000256" key="2">
    <source>
        <dbReference type="ARBA" id="ARBA00022475"/>
    </source>
</evidence>
<feature type="transmembrane region" description="Helical" evidence="7">
    <location>
        <begin position="242"/>
        <end position="259"/>
    </location>
</feature>
<protein>
    <submittedName>
        <fullName evidence="8">APC family permease</fullName>
    </submittedName>
</protein>
<accession>A0A940RVI1</accession>
<dbReference type="InterPro" id="IPR050367">
    <property type="entry name" value="APC_superfamily"/>
</dbReference>
<feature type="transmembrane region" description="Helical" evidence="7">
    <location>
        <begin position="201"/>
        <end position="222"/>
    </location>
</feature>
<feature type="transmembrane region" description="Helical" evidence="7">
    <location>
        <begin position="381"/>
        <end position="401"/>
    </location>
</feature>
<feature type="transmembrane region" description="Helical" evidence="7">
    <location>
        <begin position="413"/>
        <end position="434"/>
    </location>
</feature>
<feature type="transmembrane region" description="Helical" evidence="7">
    <location>
        <begin position="446"/>
        <end position="465"/>
    </location>
</feature>
<feature type="region of interest" description="Disordered" evidence="6">
    <location>
        <begin position="1"/>
        <end position="47"/>
    </location>
</feature>
<dbReference type="PANTHER" id="PTHR42770">
    <property type="entry name" value="AMINO ACID TRANSPORTER-RELATED"/>
    <property type="match status" value="1"/>
</dbReference>
<dbReference type="AlphaFoldDB" id="A0A940RVI1"/>
<evidence type="ECO:0000313" key="8">
    <source>
        <dbReference type="EMBL" id="MBP0458271.1"/>
    </source>
</evidence>
<keyword evidence="2" id="KW-1003">Cell membrane</keyword>
<feature type="transmembrane region" description="Helical" evidence="7">
    <location>
        <begin position="93"/>
        <end position="113"/>
    </location>
</feature>
<dbReference type="PANTHER" id="PTHR42770:SF16">
    <property type="entry name" value="AMINO ACID PERMEASE"/>
    <property type="match status" value="1"/>
</dbReference>
<dbReference type="InterPro" id="IPR002293">
    <property type="entry name" value="AA/rel_permease1"/>
</dbReference>
<evidence type="ECO:0000256" key="5">
    <source>
        <dbReference type="ARBA" id="ARBA00023136"/>
    </source>
</evidence>
<organism evidence="8 9">
    <name type="scientific">Streptomyces montanisoli</name>
    <dbReference type="NCBI Taxonomy" id="2798581"/>
    <lineage>
        <taxon>Bacteria</taxon>
        <taxon>Bacillati</taxon>
        <taxon>Actinomycetota</taxon>
        <taxon>Actinomycetes</taxon>
        <taxon>Kitasatosporales</taxon>
        <taxon>Streptomycetaceae</taxon>
        <taxon>Streptomyces</taxon>
    </lineage>
</organism>
<dbReference type="Gene3D" id="1.20.1740.10">
    <property type="entry name" value="Amino acid/polyamine transporter I"/>
    <property type="match status" value="1"/>
</dbReference>
<dbReference type="GO" id="GO:0005886">
    <property type="term" value="C:plasma membrane"/>
    <property type="evidence" value="ECO:0007669"/>
    <property type="project" value="UniProtKB-SubCell"/>
</dbReference>
<feature type="transmembrane region" description="Helical" evidence="7">
    <location>
        <begin position="125"/>
        <end position="146"/>
    </location>
</feature>
<reference evidence="8" key="1">
    <citation type="submission" date="2021-03" db="EMBL/GenBank/DDBJ databases">
        <title>Whole genome sequence of Streptomyces bomunensis MMS17-BM035.</title>
        <authorList>
            <person name="Lee J.H."/>
        </authorList>
    </citation>
    <scope>NUCLEOTIDE SEQUENCE</scope>
    <source>
        <strain evidence="8">MMS17-BM035</strain>
    </source>
</reference>
<feature type="transmembrane region" description="Helical" evidence="7">
    <location>
        <begin position="471"/>
        <end position="489"/>
    </location>
</feature>
<dbReference type="Pfam" id="PF13520">
    <property type="entry name" value="AA_permease_2"/>
    <property type="match status" value="1"/>
</dbReference>
<dbReference type="Proteomes" id="UP000670475">
    <property type="component" value="Unassembled WGS sequence"/>
</dbReference>
<feature type="transmembrane region" description="Helical" evidence="7">
    <location>
        <begin position="66"/>
        <end position="87"/>
    </location>
</feature>
<feature type="compositionally biased region" description="Gly residues" evidence="6">
    <location>
        <begin position="18"/>
        <end position="29"/>
    </location>
</feature>
<gene>
    <name evidence="8" type="ORF">JFN87_12270</name>
</gene>
<feature type="transmembrane region" description="Helical" evidence="7">
    <location>
        <begin position="166"/>
        <end position="189"/>
    </location>
</feature>
<dbReference type="GO" id="GO:0022857">
    <property type="term" value="F:transmembrane transporter activity"/>
    <property type="evidence" value="ECO:0007669"/>
    <property type="project" value="InterPro"/>
</dbReference>
<evidence type="ECO:0000256" key="3">
    <source>
        <dbReference type="ARBA" id="ARBA00022692"/>
    </source>
</evidence>
<name>A0A940RVI1_9ACTN</name>
<feature type="transmembrane region" description="Helical" evidence="7">
    <location>
        <begin position="340"/>
        <end position="360"/>
    </location>
</feature>
<sequence>MTGIPADPARAGREEAAPGGGTGPEGMGTGAEDTGAGPEDTGAGPEDIEKYGYQQQLRRSLSFRDLLVYGLVFMVPIAPMGIFGSVFEASGGMVALAYAVGMVAMMFTALSYAQMSRAFPMAGSVYSYAGRGIAAPVGFLSGWMLLLDYVLIPSLLYLTSGVAMNSLVPAVPVWAWVVFFVVLNTVANYRGIEMTARLNKIMLVFEAVVLAVFLVVAVVALAQGKGHGFSWSPVYDAHTFSWSLVFGAVSVACLSFLGFDGISMMAEESRESSRAIGRAMVGALLLAGTLFIVQTFVASLLVPDPGRLVSQGDPGGTAFYDAARVAAGGWLADLTALATAIAWGFANSLVAQAATSRLLYAMARDRRLPAFLAKIHPTRRVPVNATLLVAAVSLLLGLWMASRDDGITLLSTLVNFGALTGFLVLHVAVVWHYVVRGRSRRYFSHLIAPVIGFAILAYVVVNAQVAAQRLGFVWLGVGVVLLLGLLLAGRKPDLSAMGPPPRDGDDDRHDRT</sequence>
<comment type="caution">
    <text evidence="8">The sequence shown here is derived from an EMBL/GenBank/DDBJ whole genome shotgun (WGS) entry which is preliminary data.</text>
</comment>